<evidence type="ECO:0000313" key="1">
    <source>
        <dbReference type="EMBL" id="CAD5222759.1"/>
    </source>
</evidence>
<dbReference type="PANTHER" id="PTHR31578:SF5">
    <property type="entry name" value="NEMATODE SPECIFIC PEPTIDE FAMILY"/>
    <property type="match status" value="1"/>
</dbReference>
<evidence type="ECO:0000313" key="2">
    <source>
        <dbReference type="Proteomes" id="UP000614601"/>
    </source>
</evidence>
<keyword evidence="2" id="KW-1185">Reference proteome</keyword>
<dbReference type="PANTHER" id="PTHR31578">
    <property type="entry name" value="PROTEIN CBG21223-RELATED"/>
    <property type="match status" value="1"/>
</dbReference>
<organism evidence="1 2">
    <name type="scientific">Bursaphelenchus okinawaensis</name>
    <dbReference type="NCBI Taxonomy" id="465554"/>
    <lineage>
        <taxon>Eukaryota</taxon>
        <taxon>Metazoa</taxon>
        <taxon>Ecdysozoa</taxon>
        <taxon>Nematoda</taxon>
        <taxon>Chromadorea</taxon>
        <taxon>Rhabditida</taxon>
        <taxon>Tylenchina</taxon>
        <taxon>Tylenchomorpha</taxon>
        <taxon>Aphelenchoidea</taxon>
        <taxon>Aphelenchoididae</taxon>
        <taxon>Bursaphelenchus</taxon>
    </lineage>
</organism>
<dbReference type="InterPro" id="IPR021010">
    <property type="entry name" value="Cytosolic_motility_protein"/>
</dbReference>
<dbReference type="Pfam" id="PF12150">
    <property type="entry name" value="MFP2b"/>
    <property type="match status" value="1"/>
</dbReference>
<gene>
    <name evidence="1" type="ORF">BOKJ2_LOCUS9804</name>
</gene>
<dbReference type="AlphaFoldDB" id="A0A811L3H2"/>
<sequence length="187" mass="21150">MSGESSLRKLSINISEWADYKAGDEFPDPKKLVPALDRPLRTSFGSQEQYVALWYRHGHPVMGRVWSYNGRIEASFSDGDKEFTGKSVGSLQILVKPLKDQCGFAYCWRPIGDVSRFDNKDHLPVHINFVTPCILTTPEGYETLGGANLKEEYALSTINGHVIRYSGKQLQNFNILCRKLCDDTMQI</sequence>
<dbReference type="EMBL" id="CAJFDH010000005">
    <property type="protein sequence ID" value="CAD5222759.1"/>
    <property type="molecule type" value="Genomic_DNA"/>
</dbReference>
<comment type="caution">
    <text evidence="1">The sequence shown here is derived from an EMBL/GenBank/DDBJ whole genome shotgun (WGS) entry which is preliminary data.</text>
</comment>
<name>A0A811L3H2_9BILA</name>
<protein>
    <submittedName>
        <fullName evidence="1">Uncharacterized protein</fullName>
    </submittedName>
</protein>
<reference evidence="1" key="1">
    <citation type="submission" date="2020-09" db="EMBL/GenBank/DDBJ databases">
        <authorList>
            <person name="Kikuchi T."/>
        </authorList>
    </citation>
    <scope>NUCLEOTIDE SEQUENCE</scope>
    <source>
        <strain evidence="1">SH1</strain>
    </source>
</reference>
<dbReference type="Proteomes" id="UP000783686">
    <property type="component" value="Unassembled WGS sequence"/>
</dbReference>
<accession>A0A811L3H2</accession>
<dbReference type="SUPFAM" id="SSF141739">
    <property type="entry name" value="MFPT repeat-like"/>
    <property type="match status" value="1"/>
</dbReference>
<dbReference type="Proteomes" id="UP000614601">
    <property type="component" value="Unassembled WGS sequence"/>
</dbReference>
<proteinExistence type="predicted"/>
<dbReference type="EMBL" id="CAJFCW020000005">
    <property type="protein sequence ID" value="CAG9116770.1"/>
    <property type="molecule type" value="Genomic_DNA"/>
</dbReference>
<dbReference type="OrthoDB" id="5863054at2759"/>